<dbReference type="GO" id="GO:0002182">
    <property type="term" value="P:cytoplasmic translational elongation"/>
    <property type="evidence" value="ECO:0007669"/>
    <property type="project" value="InterPro"/>
</dbReference>
<dbReference type="PANTHER" id="PTHR21141">
    <property type="entry name" value="60S ACIDIC RIBOSOMAL PROTEIN FAMILY MEMBER"/>
    <property type="match status" value="1"/>
</dbReference>
<accession>A0AAP0PUU4</accession>
<evidence type="ECO:0000313" key="3">
    <source>
        <dbReference type="EMBL" id="KAK9153746.1"/>
    </source>
</evidence>
<protein>
    <submittedName>
        <fullName evidence="3">Uncharacterized protein</fullName>
    </submittedName>
</protein>
<dbReference type="InterPro" id="IPR044076">
    <property type="entry name" value="Ribosomal_P2"/>
</dbReference>
<name>A0AAP0PUU4_9MAGN</name>
<feature type="region of interest" description="Disordered" evidence="2">
    <location>
        <begin position="1"/>
        <end position="43"/>
    </location>
</feature>
<sequence length="186" mass="20939">MLKDAQRRSKAVWGKARRNAQRRRRSRCRGSGSQMREFEEERRGNELNVFKTIEGKDLDITKLVASGREKLASLPSGGGGPMAVAASVGARAAAPSVTEPKREEKVEEKEESDETSENANTVDYSQFNAFMLSVHDNIDLRSLLGEMQQIRVSFNRWIVFQKAQTSAFAIVVYSCWLKRSYCVGDE</sequence>
<keyword evidence="4" id="KW-1185">Reference proteome</keyword>
<feature type="compositionally biased region" description="Basic residues" evidence="2">
    <location>
        <begin position="15"/>
        <end position="28"/>
    </location>
</feature>
<comment type="caution">
    <text evidence="3">The sequence shown here is derived from an EMBL/GenBank/DDBJ whole genome shotgun (WGS) entry which is preliminary data.</text>
</comment>
<evidence type="ECO:0000313" key="4">
    <source>
        <dbReference type="Proteomes" id="UP001417504"/>
    </source>
</evidence>
<feature type="compositionally biased region" description="Basic and acidic residues" evidence="2">
    <location>
        <begin position="99"/>
        <end position="108"/>
    </location>
</feature>
<dbReference type="GO" id="GO:0003735">
    <property type="term" value="F:structural constituent of ribosome"/>
    <property type="evidence" value="ECO:0007669"/>
    <property type="project" value="InterPro"/>
</dbReference>
<organism evidence="3 4">
    <name type="scientific">Stephania japonica</name>
    <dbReference type="NCBI Taxonomy" id="461633"/>
    <lineage>
        <taxon>Eukaryota</taxon>
        <taxon>Viridiplantae</taxon>
        <taxon>Streptophyta</taxon>
        <taxon>Embryophyta</taxon>
        <taxon>Tracheophyta</taxon>
        <taxon>Spermatophyta</taxon>
        <taxon>Magnoliopsida</taxon>
        <taxon>Ranunculales</taxon>
        <taxon>Menispermaceae</taxon>
        <taxon>Menispermoideae</taxon>
        <taxon>Cissampelideae</taxon>
        <taxon>Stephania</taxon>
    </lineage>
</organism>
<dbReference type="AlphaFoldDB" id="A0AAP0PUU4"/>
<comment type="function">
    <text evidence="1">Plays an important role in the elongation step of protein synthesis.</text>
</comment>
<feature type="compositionally biased region" description="Low complexity" evidence="2">
    <location>
        <begin position="87"/>
        <end position="98"/>
    </location>
</feature>
<proteinExistence type="predicted"/>
<dbReference type="EMBL" id="JBBNAE010000001">
    <property type="protein sequence ID" value="KAK9153746.1"/>
    <property type="molecule type" value="Genomic_DNA"/>
</dbReference>
<evidence type="ECO:0000256" key="1">
    <source>
        <dbReference type="ARBA" id="ARBA00003362"/>
    </source>
</evidence>
<evidence type="ECO:0000256" key="2">
    <source>
        <dbReference type="SAM" id="MobiDB-lite"/>
    </source>
</evidence>
<feature type="region of interest" description="Disordered" evidence="2">
    <location>
        <begin position="87"/>
        <end position="118"/>
    </location>
</feature>
<dbReference type="GO" id="GO:0022625">
    <property type="term" value="C:cytosolic large ribosomal subunit"/>
    <property type="evidence" value="ECO:0007669"/>
    <property type="project" value="InterPro"/>
</dbReference>
<gene>
    <name evidence="3" type="ORF">Sjap_001226</name>
</gene>
<dbReference type="Proteomes" id="UP001417504">
    <property type="component" value="Unassembled WGS sequence"/>
</dbReference>
<reference evidence="3 4" key="1">
    <citation type="submission" date="2024-01" db="EMBL/GenBank/DDBJ databases">
        <title>Genome assemblies of Stephania.</title>
        <authorList>
            <person name="Yang L."/>
        </authorList>
    </citation>
    <scope>NUCLEOTIDE SEQUENCE [LARGE SCALE GENOMIC DNA]</scope>
    <source>
        <strain evidence="3">QJT</strain>
        <tissue evidence="3">Leaf</tissue>
    </source>
</reference>
<dbReference type="PANTHER" id="PTHR21141:SF5">
    <property type="entry name" value="LARGE RIBOSOMAL SUBUNIT PROTEIN P2"/>
    <property type="match status" value="1"/>
</dbReference>